<dbReference type="EMBL" id="CP003221">
    <property type="protein sequence ID" value="EGJ48419.1"/>
    <property type="molecule type" value="Genomic_DNA"/>
</dbReference>
<reference evidence="1 2" key="1">
    <citation type="journal article" date="2011" name="J. Bacteriol.">
        <title>Genome sequence of the mercury-methylating and pleomorphic Desulfovibrio africanus Strain Walvis Bay.</title>
        <authorList>
            <person name="Brown S.D."/>
            <person name="Wall J.D."/>
            <person name="Kucken A.M."/>
            <person name="Gilmour C.C."/>
            <person name="Podar M."/>
            <person name="Brandt C.C."/>
            <person name="Teshima H."/>
            <person name="Detter J.C."/>
            <person name="Han C.S."/>
            <person name="Land M.L."/>
            <person name="Lucas S."/>
            <person name="Han J."/>
            <person name="Pennacchio L."/>
            <person name="Nolan M."/>
            <person name="Pitluck S."/>
            <person name="Woyke T."/>
            <person name="Goodwin L."/>
            <person name="Palumbo A.V."/>
            <person name="Elias D.A."/>
        </authorList>
    </citation>
    <scope>NUCLEOTIDE SEQUENCE [LARGE SCALE GENOMIC DNA]</scope>
    <source>
        <strain evidence="1 2">Walvis Bay</strain>
    </source>
</reference>
<keyword evidence="2" id="KW-1185">Reference proteome</keyword>
<dbReference type="AlphaFoldDB" id="F3YVA1"/>
<name>F3YVA1_DESAF</name>
<dbReference type="eggNOG" id="ENOG5032FAN">
    <property type="taxonomic scope" value="Bacteria"/>
</dbReference>
<gene>
    <name evidence="1" type="ORF">Desaf_0056</name>
</gene>
<organism evidence="1 2">
    <name type="scientific">Desulfocurvibacter africanus subsp. africanus str. Walvis Bay</name>
    <dbReference type="NCBI Taxonomy" id="690850"/>
    <lineage>
        <taxon>Bacteria</taxon>
        <taxon>Pseudomonadati</taxon>
        <taxon>Thermodesulfobacteriota</taxon>
        <taxon>Desulfovibrionia</taxon>
        <taxon>Desulfovibrionales</taxon>
        <taxon>Desulfovibrionaceae</taxon>
        <taxon>Desulfocurvibacter</taxon>
    </lineage>
</organism>
<dbReference type="KEGG" id="daf:Desaf_0056"/>
<evidence type="ECO:0000313" key="1">
    <source>
        <dbReference type="EMBL" id="EGJ48419.1"/>
    </source>
</evidence>
<proteinExistence type="predicted"/>
<protein>
    <submittedName>
        <fullName evidence="1">Uncharacterized protein</fullName>
    </submittedName>
</protein>
<dbReference type="RefSeq" id="WP_014258296.1">
    <property type="nucleotide sequence ID" value="NC_016629.1"/>
</dbReference>
<sequence>MQHIYIATAPKRLVEVLTLDQYGNWLTAFGNGHFLPDREELGLTACPFCEDERQGGLCKAEKGIYSIANTFSDVASIETMTMVMVRTDGQILTRVESAQRGLTNLFITALSFSGCPKLSLMSWSWDYYVASANDKDLFYAFFSAFLTGKYLQMEEKNNGELRQEFMAEIRDLYETLNRFVGNIKIISTKDANMNAFISLIDLATLFQLRIDKYLGHFRSMLANEVPLHNCPTLHNCP</sequence>
<dbReference type="Pfam" id="PF21842">
    <property type="entry name" value="DUF6901"/>
    <property type="match status" value="1"/>
</dbReference>
<dbReference type="InterPro" id="IPR054196">
    <property type="entry name" value="DUF6901"/>
</dbReference>
<evidence type="ECO:0000313" key="2">
    <source>
        <dbReference type="Proteomes" id="UP000007844"/>
    </source>
</evidence>
<dbReference type="Proteomes" id="UP000007844">
    <property type="component" value="Chromosome"/>
</dbReference>
<accession>F3YVA1</accession>
<dbReference type="HOGENOM" id="CLU_1169157_0_0_7"/>